<evidence type="ECO:0000256" key="6">
    <source>
        <dbReference type="ARBA" id="ARBA00022741"/>
    </source>
</evidence>
<dbReference type="CDD" id="cd03244">
    <property type="entry name" value="ABCC_MRP_domain2"/>
    <property type="match status" value="1"/>
</dbReference>
<keyword evidence="6" id="KW-0547">Nucleotide-binding</keyword>
<feature type="transmembrane region" description="Helical" evidence="11">
    <location>
        <begin position="92"/>
        <end position="117"/>
    </location>
</feature>
<feature type="region of interest" description="Disordered" evidence="10">
    <location>
        <begin position="702"/>
        <end position="755"/>
    </location>
</feature>
<dbReference type="FunFam" id="3.40.50.300:FF:000997">
    <property type="entry name" value="Multidrug resistance-associated protein 1"/>
    <property type="match status" value="1"/>
</dbReference>
<feature type="domain" description="ABC transmembrane type-1" evidence="13">
    <location>
        <begin position="844"/>
        <end position="1120"/>
    </location>
</feature>
<dbReference type="PROSITE" id="PS00211">
    <property type="entry name" value="ABC_TRANSPORTER_1"/>
    <property type="match status" value="2"/>
</dbReference>
<evidence type="ECO:0000256" key="11">
    <source>
        <dbReference type="SAM" id="Phobius"/>
    </source>
</evidence>
<dbReference type="Proteomes" id="UP000245609">
    <property type="component" value="Unassembled WGS sequence"/>
</dbReference>
<feature type="domain" description="ABC transmembrane type-1" evidence="13">
    <location>
        <begin position="97"/>
        <end position="330"/>
    </location>
</feature>
<keyword evidence="9 11" id="KW-0472">Membrane</keyword>
<dbReference type="InterPro" id="IPR003439">
    <property type="entry name" value="ABC_transporter-like_ATP-bd"/>
</dbReference>
<evidence type="ECO:0000256" key="4">
    <source>
        <dbReference type="ARBA" id="ARBA00022692"/>
    </source>
</evidence>
<dbReference type="InterPro" id="IPR017871">
    <property type="entry name" value="ABC_transporter-like_CS"/>
</dbReference>
<feature type="domain" description="ABC transporter" evidence="12">
    <location>
        <begin position="473"/>
        <end position="712"/>
    </location>
</feature>
<evidence type="ECO:0000259" key="12">
    <source>
        <dbReference type="PROSITE" id="PS50893"/>
    </source>
</evidence>
<evidence type="ECO:0000256" key="9">
    <source>
        <dbReference type="ARBA" id="ARBA00023136"/>
    </source>
</evidence>
<keyword evidence="4 11" id="KW-0812">Transmembrane</keyword>
<dbReference type="OrthoDB" id="6500128at2759"/>
<feature type="transmembrane region" description="Helical" evidence="11">
    <location>
        <begin position="884"/>
        <end position="906"/>
    </location>
</feature>
<evidence type="ECO:0000313" key="15">
    <source>
        <dbReference type="Proteomes" id="UP000245609"/>
    </source>
</evidence>
<dbReference type="Gene3D" id="1.20.1560.10">
    <property type="entry name" value="ABC transporter type 1, transmembrane domain"/>
    <property type="match status" value="2"/>
</dbReference>
<evidence type="ECO:0000259" key="13">
    <source>
        <dbReference type="PROSITE" id="PS50929"/>
    </source>
</evidence>
<dbReference type="GO" id="GO:0016020">
    <property type="term" value="C:membrane"/>
    <property type="evidence" value="ECO:0007669"/>
    <property type="project" value="UniProtKB-SubCell"/>
</dbReference>
<dbReference type="SUPFAM" id="SSF90123">
    <property type="entry name" value="ABC transporter transmembrane region"/>
    <property type="match status" value="2"/>
</dbReference>
<feature type="compositionally biased region" description="Acidic residues" evidence="10">
    <location>
        <begin position="716"/>
        <end position="729"/>
    </location>
</feature>
<feature type="compositionally biased region" description="Basic and acidic residues" evidence="10">
    <location>
        <begin position="703"/>
        <end position="715"/>
    </location>
</feature>
<feature type="compositionally biased region" description="Basic residues" evidence="10">
    <location>
        <begin position="449"/>
        <end position="461"/>
    </location>
</feature>
<dbReference type="InterPro" id="IPR003593">
    <property type="entry name" value="AAA+_ATPase"/>
</dbReference>
<dbReference type="InterPro" id="IPR044726">
    <property type="entry name" value="ABCC_6TM_D2"/>
</dbReference>
<comment type="subcellular location">
    <subcellularLocation>
        <location evidence="1">Membrane</location>
        <topology evidence="1">Multi-pass membrane protein</topology>
    </subcellularLocation>
</comment>
<feature type="compositionally biased region" description="Polar residues" evidence="10">
    <location>
        <begin position="745"/>
        <end position="755"/>
    </location>
</feature>
<feature type="compositionally biased region" description="Basic and acidic residues" evidence="10">
    <location>
        <begin position="730"/>
        <end position="742"/>
    </location>
</feature>
<dbReference type="CDD" id="cd18580">
    <property type="entry name" value="ABC_6TM_ABCC_D2"/>
    <property type="match status" value="1"/>
</dbReference>
<feature type="domain" description="ABC transporter" evidence="12">
    <location>
        <begin position="1162"/>
        <end position="1397"/>
    </location>
</feature>
<gene>
    <name evidence="14" type="ORF">BB560_000256</name>
</gene>
<feature type="compositionally biased region" description="Polar residues" evidence="10">
    <location>
        <begin position="464"/>
        <end position="477"/>
    </location>
</feature>
<dbReference type="Pfam" id="PF00005">
    <property type="entry name" value="ABC_tran"/>
    <property type="match status" value="2"/>
</dbReference>
<sequence length="1424" mass="159620">MTHKPTLNPQKPLKGLKEASVLQYLFFDWPTNLIWNYGTKKDGIVPEILPELSHKDDSGELSEKLAASWDIEVKKGRNSLWYALFRVFGKDFIIMNILSILDIVFTTLMAAALSSYIKFLRYPDKSIREGLAPTFLLSAAVLVSSFFQSHSFFPSTRLGYQVRAGLISLLFKKAIKTSSSVSISTGEAINLISNDVQPFENGAYFLHFIWVGPIQLCIAIVFLWLNIGVSAFVAIGIYALMLPTQSYISSFFGKIRAVTVNLRDSRIKLLTDVLNGIQIVKLNTWEKPLSDKIKNLRDKEYRSLSRANRLKSLNQSLFNSSSYLVQLLTFSTLWLLVVKGYGTNPGNRGAFQPENIFPCVSIFSSIRLIMTLFVPKGFEAYGEMKISVARMESFLLLPDKSQLLTDSDSSKNLEKHNSEDSENAITLKDAWFNWKDESASTFGISPKDSKKKKTLKAKQRSTKNGTQTNENPASGPSSLKEPSDQFSLKNITMSVKHGELCSIVGRVGSGKSSLCNAILGELFLASGTMAINTNSPNSTAKNIGDSDSNHSFKVAYSSQEPWIFGGSIKENILFGCSYERGWFETVVKACSLDRDLNMFEEREDTLIGEKGTTLSGGQRARVSLARAVYTRAKFYILDDPLSAVDPKVGRHIFDNVILGLLKDKTRILVTHQLQFLSKSDKIVIIDQGEIVESGHPSTISKLNEYRIGKDEHTNDSEGENNDENEDDNIDDSHEYSEKKDPFELQNGTSDNINVNANKTDISFNKEIYYPAEDESQNTIEAKSRNHKSKVLGFLHRRNKKSGKKDLEDVNKFKLGDDETSQLSSTSFSTYLQFFRFGASFPLIALSLCLACGMVSLGIYSDYFLSRWSTFSPDKKEDSFNFIKYLLLSISTIIFTFCTNFLLYYLILASSNQLMLKMLSSVILAPISFFQSQPIGRILNRFSKDQSNIDETLATTTVDTLLTGAQTLGILILICFANIYLLILVPIVLSLFVWLRQLYMKSSRQIKRIESTSRSPVYSLLSETLDGLTTVRAFASGSKFVKNFVNAQNVNGRAFFSFISCARWLAFRLDLLNSLLVIVSAFSMLAIRKKLSPGLAALSISYLLNLVGMVQWCVRQSIEVEITFISVERNIAYSKLKPEESQEHIANTIEPPKEWPESGSVVINGLNLKYPSSNKPVLSDIFMNIIPGQKIGIVGRTGAGKSSFVSSIFRLVEPYPNGCISIDGVNISALRLKKLRSSLSMIPQQPFLFEGTLRFNLDPWNEYSDEDLWKALEAASLKEKVESLPEKLESIVVENGKNFSVGERQLFSLCRAILHKKKLVVMDEATANVDLETDQKIQQSIHTHFKDSTVITIAHRLHTVIGAGYHKIAVFEHGKLVEFGHPHELLVDKNSILSKMVSDTGPRMEANLRSLAENEWLHLHSHMQI</sequence>
<feature type="transmembrane region" description="Helical" evidence="11">
    <location>
        <begin position="1064"/>
        <end position="1086"/>
    </location>
</feature>
<dbReference type="SMART" id="SM00382">
    <property type="entry name" value="AAA"/>
    <property type="match status" value="2"/>
</dbReference>
<evidence type="ECO:0000256" key="3">
    <source>
        <dbReference type="ARBA" id="ARBA00022448"/>
    </source>
</evidence>
<dbReference type="CDD" id="cd18579">
    <property type="entry name" value="ABC_6TM_ABCC_D1"/>
    <property type="match status" value="1"/>
</dbReference>
<evidence type="ECO:0000256" key="8">
    <source>
        <dbReference type="ARBA" id="ARBA00022989"/>
    </source>
</evidence>
<dbReference type="PANTHER" id="PTHR24223">
    <property type="entry name" value="ATP-BINDING CASSETTE SUB-FAMILY C"/>
    <property type="match status" value="1"/>
</dbReference>
<dbReference type="Pfam" id="PF00664">
    <property type="entry name" value="ABC_membrane"/>
    <property type="match status" value="2"/>
</dbReference>
<dbReference type="GO" id="GO:0140359">
    <property type="term" value="F:ABC-type transporter activity"/>
    <property type="evidence" value="ECO:0007669"/>
    <property type="project" value="InterPro"/>
</dbReference>
<keyword evidence="3" id="KW-0813">Transport</keyword>
<dbReference type="GO" id="GO:0005524">
    <property type="term" value="F:ATP binding"/>
    <property type="evidence" value="ECO:0007669"/>
    <property type="project" value="UniProtKB-KW"/>
</dbReference>
<keyword evidence="8 11" id="KW-1133">Transmembrane helix</keyword>
<evidence type="ECO:0000256" key="10">
    <source>
        <dbReference type="SAM" id="MobiDB-lite"/>
    </source>
</evidence>
<name>A0A2T9ZL18_9FUNG</name>
<comment type="similarity">
    <text evidence="2">Belongs to the ABC transporter superfamily. ABCC family. Conjugate transporter (TC 3.A.1.208) subfamily.</text>
</comment>
<feature type="transmembrane region" description="Helical" evidence="11">
    <location>
        <begin position="208"/>
        <end position="241"/>
    </location>
</feature>
<keyword evidence="7" id="KW-0067">ATP-binding</keyword>
<dbReference type="Gene3D" id="3.40.50.300">
    <property type="entry name" value="P-loop containing nucleotide triphosphate hydrolases"/>
    <property type="match status" value="2"/>
</dbReference>
<dbReference type="EMBL" id="MBFS01000025">
    <property type="protein sequence ID" value="PVV05227.1"/>
    <property type="molecule type" value="Genomic_DNA"/>
</dbReference>
<feature type="transmembrane region" description="Helical" evidence="11">
    <location>
        <begin position="129"/>
        <end position="147"/>
    </location>
</feature>
<dbReference type="InterPro" id="IPR036640">
    <property type="entry name" value="ABC1_TM_sf"/>
</dbReference>
<dbReference type="InterPro" id="IPR044746">
    <property type="entry name" value="ABCC_6TM_D1"/>
</dbReference>
<proteinExistence type="inferred from homology"/>
<keyword evidence="5" id="KW-0677">Repeat</keyword>
<keyword evidence="15" id="KW-1185">Reference proteome</keyword>
<dbReference type="InterPro" id="IPR027417">
    <property type="entry name" value="P-loop_NTPase"/>
</dbReference>
<accession>A0A2T9ZL18</accession>
<dbReference type="InterPro" id="IPR050173">
    <property type="entry name" value="ABC_transporter_C-like"/>
</dbReference>
<dbReference type="GO" id="GO:0016887">
    <property type="term" value="F:ATP hydrolysis activity"/>
    <property type="evidence" value="ECO:0007669"/>
    <property type="project" value="InterPro"/>
</dbReference>
<feature type="transmembrane region" description="Helical" evidence="11">
    <location>
        <begin position="967"/>
        <end position="994"/>
    </location>
</feature>
<dbReference type="STRING" id="133381.A0A2T9ZL18"/>
<dbReference type="SUPFAM" id="SSF52540">
    <property type="entry name" value="P-loop containing nucleoside triphosphate hydrolases"/>
    <property type="match status" value="2"/>
</dbReference>
<feature type="transmembrane region" description="Helical" evidence="11">
    <location>
        <begin position="842"/>
        <end position="864"/>
    </location>
</feature>
<dbReference type="FunFam" id="3.40.50.300:FF:000163">
    <property type="entry name" value="Multidrug resistance-associated protein member 4"/>
    <property type="match status" value="1"/>
</dbReference>
<dbReference type="PANTHER" id="PTHR24223:SF456">
    <property type="entry name" value="MULTIDRUG RESISTANCE-ASSOCIATED PROTEIN LETHAL(2)03659"/>
    <property type="match status" value="1"/>
</dbReference>
<dbReference type="PROSITE" id="PS50929">
    <property type="entry name" value="ABC_TM1F"/>
    <property type="match status" value="2"/>
</dbReference>
<evidence type="ECO:0000256" key="2">
    <source>
        <dbReference type="ARBA" id="ARBA00009726"/>
    </source>
</evidence>
<dbReference type="FunFam" id="1.20.1560.10:FF:000013">
    <property type="entry name" value="ABC transporter C family member 2"/>
    <property type="match status" value="1"/>
</dbReference>
<evidence type="ECO:0000256" key="7">
    <source>
        <dbReference type="ARBA" id="ARBA00022840"/>
    </source>
</evidence>
<reference evidence="14 15" key="1">
    <citation type="journal article" date="2018" name="MBio">
        <title>Comparative Genomics Reveals the Core Gene Toolbox for the Fungus-Insect Symbiosis.</title>
        <authorList>
            <person name="Wang Y."/>
            <person name="Stata M."/>
            <person name="Wang W."/>
            <person name="Stajich J.E."/>
            <person name="White M.M."/>
            <person name="Moncalvo J.M."/>
        </authorList>
    </citation>
    <scope>NUCLEOTIDE SEQUENCE [LARGE SCALE GENOMIC DNA]</scope>
    <source>
        <strain evidence="14 15">SC-DP-2</strain>
    </source>
</reference>
<dbReference type="PROSITE" id="PS50893">
    <property type="entry name" value="ABC_TRANSPORTER_2"/>
    <property type="match status" value="2"/>
</dbReference>
<protein>
    <submittedName>
        <fullName evidence="14">Uncharacterized protein</fullName>
    </submittedName>
</protein>
<evidence type="ECO:0000256" key="1">
    <source>
        <dbReference type="ARBA" id="ARBA00004141"/>
    </source>
</evidence>
<evidence type="ECO:0000256" key="5">
    <source>
        <dbReference type="ARBA" id="ARBA00022737"/>
    </source>
</evidence>
<dbReference type="InterPro" id="IPR011527">
    <property type="entry name" value="ABC1_TM_dom"/>
</dbReference>
<evidence type="ECO:0000313" key="14">
    <source>
        <dbReference type="EMBL" id="PVV05227.1"/>
    </source>
</evidence>
<comment type="caution">
    <text evidence="14">The sequence shown here is derived from an EMBL/GenBank/DDBJ whole genome shotgun (WGS) entry which is preliminary data.</text>
</comment>
<dbReference type="CDD" id="cd03250">
    <property type="entry name" value="ABCC_MRP_domain1"/>
    <property type="match status" value="1"/>
</dbReference>
<organism evidence="14 15">
    <name type="scientific">Smittium megazygosporum</name>
    <dbReference type="NCBI Taxonomy" id="133381"/>
    <lineage>
        <taxon>Eukaryota</taxon>
        <taxon>Fungi</taxon>
        <taxon>Fungi incertae sedis</taxon>
        <taxon>Zoopagomycota</taxon>
        <taxon>Kickxellomycotina</taxon>
        <taxon>Harpellomycetes</taxon>
        <taxon>Harpellales</taxon>
        <taxon>Legeriomycetaceae</taxon>
        <taxon>Smittium</taxon>
    </lineage>
</organism>
<feature type="region of interest" description="Disordered" evidence="10">
    <location>
        <begin position="443"/>
        <end position="483"/>
    </location>
</feature>
<feature type="transmembrane region" description="Helical" evidence="11">
    <location>
        <begin position="316"/>
        <end position="335"/>
    </location>
</feature>